<keyword evidence="1" id="KW-1133">Transmembrane helix</keyword>
<evidence type="ECO:0000256" key="1">
    <source>
        <dbReference type="SAM" id="Phobius"/>
    </source>
</evidence>
<keyword evidence="1" id="KW-0472">Membrane</keyword>
<organism evidence="2">
    <name type="scientific">Lygus hesperus</name>
    <name type="common">Western plant bug</name>
    <dbReference type="NCBI Taxonomy" id="30085"/>
    <lineage>
        <taxon>Eukaryota</taxon>
        <taxon>Metazoa</taxon>
        <taxon>Ecdysozoa</taxon>
        <taxon>Arthropoda</taxon>
        <taxon>Hexapoda</taxon>
        <taxon>Insecta</taxon>
        <taxon>Pterygota</taxon>
        <taxon>Neoptera</taxon>
        <taxon>Paraneoptera</taxon>
        <taxon>Hemiptera</taxon>
        <taxon>Heteroptera</taxon>
        <taxon>Panheteroptera</taxon>
        <taxon>Cimicomorpha</taxon>
        <taxon>Miridae</taxon>
        <taxon>Mirini</taxon>
        <taxon>Lygus</taxon>
    </lineage>
</organism>
<keyword evidence="1" id="KW-0812">Transmembrane</keyword>
<dbReference type="EMBL" id="GBHO01042275">
    <property type="protein sequence ID" value="JAG01329.1"/>
    <property type="molecule type" value="Transcribed_RNA"/>
</dbReference>
<evidence type="ECO:0000313" key="2">
    <source>
        <dbReference type="EMBL" id="JAG01329.1"/>
    </source>
</evidence>
<name>A0A0A9W0G9_LYGHE</name>
<reference evidence="2" key="1">
    <citation type="journal article" date="2014" name="PLoS ONE">
        <title>Transcriptome-Based Identification of ABC Transporters in the Western Tarnished Plant Bug Lygus hesperus.</title>
        <authorList>
            <person name="Hull J.J."/>
            <person name="Chaney K."/>
            <person name="Geib S.M."/>
            <person name="Fabrick J.A."/>
            <person name="Brent C.S."/>
            <person name="Walsh D."/>
            <person name="Lavine L.C."/>
        </authorList>
    </citation>
    <scope>NUCLEOTIDE SEQUENCE</scope>
</reference>
<feature type="non-terminal residue" evidence="2">
    <location>
        <position position="1"/>
    </location>
</feature>
<protein>
    <submittedName>
        <fullName evidence="2">Phosphoserine aminotransferase</fullName>
    </submittedName>
</protein>
<dbReference type="GO" id="GO:0008483">
    <property type="term" value="F:transaminase activity"/>
    <property type="evidence" value="ECO:0007669"/>
    <property type="project" value="UniProtKB-KW"/>
</dbReference>
<proteinExistence type="predicted"/>
<keyword evidence="2" id="KW-0032">Aminotransferase</keyword>
<gene>
    <name evidence="2" type="primary">serC_0</name>
    <name evidence="2" type="ORF">CM83_100826</name>
</gene>
<dbReference type="AlphaFoldDB" id="A0A0A9W0G9"/>
<accession>A0A0A9W0G9</accession>
<sequence length="116" mass="13479">IVVAVTCIANGAFITWWIVDDEFLEGQAGSIIVGLAIAFEFIRSSLMVLLLSLHAVYVEKRCNFEINCLDLTGLQNHARISDHKKFLRDRTTSIYHPLSEEKIKAYMDFLWRRWFQ</sequence>
<keyword evidence="2" id="KW-0808">Transferase</keyword>
<reference evidence="2" key="2">
    <citation type="submission" date="2014-07" db="EMBL/GenBank/DDBJ databases">
        <authorList>
            <person name="Hull J."/>
        </authorList>
    </citation>
    <scope>NUCLEOTIDE SEQUENCE</scope>
</reference>
<feature type="transmembrane region" description="Helical" evidence="1">
    <location>
        <begin position="31"/>
        <end position="51"/>
    </location>
</feature>